<dbReference type="EMBL" id="BAABME010002550">
    <property type="protein sequence ID" value="GAA0155133.1"/>
    <property type="molecule type" value="Genomic_DNA"/>
</dbReference>
<dbReference type="GO" id="GO:0004842">
    <property type="term" value="F:ubiquitin-protein transferase activity"/>
    <property type="evidence" value="ECO:0007669"/>
    <property type="project" value="TreeGrafter"/>
</dbReference>
<comment type="caution">
    <text evidence="5">The sequence shown here is derived from an EMBL/GenBank/DDBJ whole genome shotgun (WGS) entry which is preliminary data.</text>
</comment>
<dbReference type="SUPFAM" id="SSF49354">
    <property type="entry name" value="PapD-like"/>
    <property type="match status" value="1"/>
</dbReference>
<evidence type="ECO:0000256" key="1">
    <source>
        <dbReference type="ARBA" id="ARBA00022737"/>
    </source>
</evidence>
<keyword evidence="2 3" id="KW-0040">ANK repeat</keyword>
<evidence type="ECO:0000256" key="3">
    <source>
        <dbReference type="PROSITE-ProRule" id="PRU00023"/>
    </source>
</evidence>
<organism evidence="5 6">
    <name type="scientific">Lithospermum erythrorhizon</name>
    <name type="common">Purple gromwell</name>
    <name type="synonym">Lithospermum officinale var. erythrorhizon</name>
    <dbReference type="NCBI Taxonomy" id="34254"/>
    <lineage>
        <taxon>Eukaryota</taxon>
        <taxon>Viridiplantae</taxon>
        <taxon>Streptophyta</taxon>
        <taxon>Embryophyta</taxon>
        <taxon>Tracheophyta</taxon>
        <taxon>Spermatophyta</taxon>
        <taxon>Magnoliopsida</taxon>
        <taxon>eudicotyledons</taxon>
        <taxon>Gunneridae</taxon>
        <taxon>Pentapetalae</taxon>
        <taxon>asterids</taxon>
        <taxon>lamiids</taxon>
        <taxon>Boraginales</taxon>
        <taxon>Boraginaceae</taxon>
        <taxon>Boraginoideae</taxon>
        <taxon>Lithospermeae</taxon>
        <taxon>Lithospermum</taxon>
    </lineage>
</organism>
<feature type="repeat" description="ANK" evidence="3">
    <location>
        <begin position="174"/>
        <end position="206"/>
    </location>
</feature>
<dbReference type="Gene3D" id="2.60.40.10">
    <property type="entry name" value="Immunoglobulins"/>
    <property type="match status" value="1"/>
</dbReference>
<dbReference type="PANTHER" id="PTHR24171">
    <property type="entry name" value="ANKYRIN REPEAT DOMAIN-CONTAINING PROTEIN 39-RELATED"/>
    <property type="match status" value="1"/>
</dbReference>
<dbReference type="PRINTS" id="PR01415">
    <property type="entry name" value="ANKYRIN"/>
</dbReference>
<evidence type="ECO:0000313" key="5">
    <source>
        <dbReference type="EMBL" id="GAA0155133.1"/>
    </source>
</evidence>
<name>A0AAV3PY41_LITER</name>
<dbReference type="GO" id="GO:0085020">
    <property type="term" value="P:protein K6-linked ubiquitination"/>
    <property type="evidence" value="ECO:0007669"/>
    <property type="project" value="TreeGrafter"/>
</dbReference>
<feature type="domain" description="MSP" evidence="4">
    <location>
        <begin position="4"/>
        <end position="137"/>
    </location>
</feature>
<dbReference type="PROSITE" id="PS50297">
    <property type="entry name" value="ANK_REP_REGION"/>
    <property type="match status" value="6"/>
</dbReference>
<dbReference type="PROSITE" id="PS50088">
    <property type="entry name" value="ANK_REPEAT"/>
    <property type="match status" value="7"/>
</dbReference>
<dbReference type="AlphaFoldDB" id="A0AAV3PY41"/>
<protein>
    <recommendedName>
        <fullName evidence="4">MSP domain-containing protein</fullName>
    </recommendedName>
</protein>
<keyword evidence="6" id="KW-1185">Reference proteome</keyword>
<evidence type="ECO:0000256" key="2">
    <source>
        <dbReference type="ARBA" id="ARBA00023043"/>
    </source>
</evidence>
<dbReference type="InterPro" id="IPR000535">
    <property type="entry name" value="MSP_dom"/>
</dbReference>
<dbReference type="Pfam" id="PF00635">
    <property type="entry name" value="Motile_Sperm"/>
    <property type="match status" value="1"/>
</dbReference>
<accession>A0AAV3PY41</accession>
<evidence type="ECO:0000313" key="6">
    <source>
        <dbReference type="Proteomes" id="UP001454036"/>
    </source>
</evidence>
<feature type="repeat" description="ANK" evidence="3">
    <location>
        <begin position="333"/>
        <end position="360"/>
    </location>
</feature>
<evidence type="ECO:0000259" key="4">
    <source>
        <dbReference type="PROSITE" id="PS50202"/>
    </source>
</evidence>
<keyword evidence="1" id="KW-0677">Repeat</keyword>
<dbReference type="InterPro" id="IPR036770">
    <property type="entry name" value="Ankyrin_rpt-contain_sf"/>
</dbReference>
<reference evidence="5 6" key="1">
    <citation type="submission" date="2024-01" db="EMBL/GenBank/DDBJ databases">
        <title>The complete chloroplast genome sequence of Lithospermum erythrorhizon: insights into the phylogenetic relationship among Boraginaceae species and the maternal lineages of purple gromwells.</title>
        <authorList>
            <person name="Okada T."/>
            <person name="Watanabe K."/>
        </authorList>
    </citation>
    <scope>NUCLEOTIDE SEQUENCE [LARGE SCALE GENOMIC DNA]</scope>
</reference>
<feature type="repeat" description="ANK" evidence="3">
    <location>
        <begin position="394"/>
        <end position="426"/>
    </location>
</feature>
<dbReference type="Pfam" id="PF13637">
    <property type="entry name" value="Ank_4"/>
    <property type="match status" value="1"/>
</dbReference>
<feature type="repeat" description="ANK" evidence="3">
    <location>
        <begin position="361"/>
        <end position="393"/>
    </location>
</feature>
<gene>
    <name evidence="5" type="ORF">LIER_12930</name>
</gene>
<dbReference type="InterPro" id="IPR008962">
    <property type="entry name" value="PapD-like_sf"/>
</dbReference>
<dbReference type="SUPFAM" id="SSF48403">
    <property type="entry name" value="Ankyrin repeat"/>
    <property type="match status" value="1"/>
</dbReference>
<dbReference type="Proteomes" id="UP001454036">
    <property type="component" value="Unassembled WGS sequence"/>
</dbReference>
<sequence>MDRLISLEPTNIVKIKLEPGNKYYGEVTLKNVMYTMPVAFRLQQVIKTRYTIRPQTGIIVPLSSVTLEVICHLPPNSRLPDSTPYCDDSFKLHSVVAPGASMSLKDPSSTYDSVPNDWFTTKKKQVFVDSGIKVMFVGSMVLGHLANSGNMEALRDVLEKSDPSMNAADSVDAEGRTLLHLAIAQSRPDLVQLILEFGPNVEALSRSGSTPLEAAAASGDELIVELLLARSADVNSLTKGGNTALHIAVEERRRDCVKLLLANSAKPDVRNGYDGDTPLHIAANLGDEQMVKLLVQKGANKDIRNNIGKAAYDVAAENGYAKLFDTLRLGDSLCVAARKGDVRTIHRLLEQGASINGHDQHGWTALHRASFKGRLEAVRVLVERGIEIDAKDEEGYTALHCAVEAGHVDVIEFLIKKGADIESRTNKGVNALQIAESLSYIGITRILLIHGSARKDDAFLNVYKPNSLSLKKDVATKDADIIGSIKRTKMRSRISRGSLDHSTPLIVL</sequence>
<feature type="repeat" description="ANK" evidence="3">
    <location>
        <begin position="274"/>
        <end position="306"/>
    </location>
</feature>
<dbReference type="InterPro" id="IPR002110">
    <property type="entry name" value="Ankyrin_rpt"/>
</dbReference>
<dbReference type="Pfam" id="PF12796">
    <property type="entry name" value="Ank_2"/>
    <property type="match status" value="2"/>
</dbReference>
<dbReference type="PANTHER" id="PTHR24171:SF8">
    <property type="entry name" value="BRCA1-ASSOCIATED RING DOMAIN PROTEIN 1"/>
    <property type="match status" value="1"/>
</dbReference>
<dbReference type="Gene3D" id="1.25.40.20">
    <property type="entry name" value="Ankyrin repeat-containing domain"/>
    <property type="match status" value="3"/>
</dbReference>
<dbReference type="PROSITE" id="PS50202">
    <property type="entry name" value="MSP"/>
    <property type="match status" value="1"/>
</dbReference>
<dbReference type="InterPro" id="IPR013783">
    <property type="entry name" value="Ig-like_fold"/>
</dbReference>
<proteinExistence type="predicted"/>
<dbReference type="SMART" id="SM00248">
    <property type="entry name" value="ANK"/>
    <property type="match status" value="8"/>
</dbReference>
<feature type="repeat" description="ANK" evidence="3">
    <location>
        <begin position="207"/>
        <end position="239"/>
    </location>
</feature>
<feature type="repeat" description="ANK" evidence="3">
    <location>
        <begin position="240"/>
        <end position="272"/>
    </location>
</feature>